<organism evidence="8 9">
    <name type="scientific">Micromonospora carbonacea</name>
    <dbReference type="NCBI Taxonomy" id="47853"/>
    <lineage>
        <taxon>Bacteria</taxon>
        <taxon>Bacillati</taxon>
        <taxon>Actinomycetota</taxon>
        <taxon>Actinomycetes</taxon>
        <taxon>Micromonosporales</taxon>
        <taxon>Micromonosporaceae</taxon>
        <taxon>Micromonospora</taxon>
    </lineage>
</organism>
<keyword evidence="9" id="KW-1185">Reference proteome</keyword>
<proteinExistence type="inferred from homology"/>
<evidence type="ECO:0000256" key="6">
    <source>
        <dbReference type="SAM" id="MobiDB-lite"/>
    </source>
</evidence>
<dbReference type="PANTHER" id="PTHR43820">
    <property type="entry name" value="HIGH-AFFINITY BRANCHED-CHAIN AMINO ACID TRANSPORT ATP-BINDING PROTEIN LIVF"/>
    <property type="match status" value="1"/>
</dbReference>
<gene>
    <name evidence="8" type="ORF">GA0070563_10240</name>
</gene>
<dbReference type="InterPro" id="IPR003439">
    <property type="entry name" value="ABC_transporter-like_ATP-bd"/>
</dbReference>
<dbReference type="AlphaFoldDB" id="A0A1C4V5X0"/>
<reference evidence="9" key="1">
    <citation type="submission" date="2016-06" db="EMBL/GenBank/DDBJ databases">
        <authorList>
            <person name="Varghese N."/>
            <person name="Submissions Spin"/>
        </authorList>
    </citation>
    <scope>NUCLEOTIDE SEQUENCE [LARGE SCALE GENOMIC DNA]</scope>
    <source>
        <strain evidence="9">DSM 43168</strain>
    </source>
</reference>
<evidence type="ECO:0000256" key="2">
    <source>
        <dbReference type="ARBA" id="ARBA00022448"/>
    </source>
</evidence>
<evidence type="ECO:0000313" key="8">
    <source>
        <dbReference type="EMBL" id="SCE79095.1"/>
    </source>
</evidence>
<keyword evidence="5" id="KW-0029">Amino-acid transport</keyword>
<dbReference type="Gene3D" id="3.40.50.300">
    <property type="entry name" value="P-loop containing nucleotide triphosphate hydrolases"/>
    <property type="match status" value="1"/>
</dbReference>
<dbReference type="PROSITE" id="PS50893">
    <property type="entry name" value="ABC_TRANSPORTER_2"/>
    <property type="match status" value="1"/>
</dbReference>
<evidence type="ECO:0000256" key="5">
    <source>
        <dbReference type="ARBA" id="ARBA00022970"/>
    </source>
</evidence>
<keyword evidence="2" id="KW-0813">Transport</keyword>
<evidence type="ECO:0000256" key="1">
    <source>
        <dbReference type="ARBA" id="ARBA00005417"/>
    </source>
</evidence>
<dbReference type="SMART" id="SM00382">
    <property type="entry name" value="AAA"/>
    <property type="match status" value="1"/>
</dbReference>
<dbReference type="InterPro" id="IPR052156">
    <property type="entry name" value="BCAA_Transport_ATP-bd_LivF"/>
</dbReference>
<accession>A0A1C4V5X0</accession>
<dbReference type="InterPro" id="IPR027417">
    <property type="entry name" value="P-loop_NTPase"/>
</dbReference>
<feature type="region of interest" description="Disordered" evidence="6">
    <location>
        <begin position="236"/>
        <end position="269"/>
    </location>
</feature>
<dbReference type="SUPFAM" id="SSF52540">
    <property type="entry name" value="P-loop containing nucleoside triphosphate hydrolases"/>
    <property type="match status" value="1"/>
</dbReference>
<evidence type="ECO:0000313" key="9">
    <source>
        <dbReference type="Proteomes" id="UP000183585"/>
    </source>
</evidence>
<dbReference type="RefSeq" id="WP_074472915.1">
    <property type="nucleotide sequence ID" value="NZ_FMCT01000002.1"/>
</dbReference>
<dbReference type="GO" id="GO:0015807">
    <property type="term" value="P:L-amino acid transport"/>
    <property type="evidence" value="ECO:0007669"/>
    <property type="project" value="TreeGrafter"/>
</dbReference>
<dbReference type="Pfam" id="PF00005">
    <property type="entry name" value="ABC_tran"/>
    <property type="match status" value="1"/>
</dbReference>
<comment type="similarity">
    <text evidence="1">Belongs to the ABC transporter superfamily.</text>
</comment>
<dbReference type="Proteomes" id="UP000183585">
    <property type="component" value="Unassembled WGS sequence"/>
</dbReference>
<dbReference type="GO" id="GO:0015658">
    <property type="term" value="F:branched-chain amino acid transmembrane transporter activity"/>
    <property type="evidence" value="ECO:0007669"/>
    <property type="project" value="TreeGrafter"/>
</dbReference>
<evidence type="ECO:0000256" key="3">
    <source>
        <dbReference type="ARBA" id="ARBA00022741"/>
    </source>
</evidence>
<name>A0A1C4V5X0_9ACTN</name>
<dbReference type="PROSITE" id="PS00211">
    <property type="entry name" value="ABC_TRANSPORTER_1"/>
    <property type="match status" value="1"/>
</dbReference>
<dbReference type="InterPro" id="IPR017871">
    <property type="entry name" value="ABC_transporter-like_CS"/>
</dbReference>
<dbReference type="InterPro" id="IPR003593">
    <property type="entry name" value="AAA+_ATPase"/>
</dbReference>
<evidence type="ECO:0000259" key="7">
    <source>
        <dbReference type="PROSITE" id="PS50893"/>
    </source>
</evidence>
<dbReference type="PANTHER" id="PTHR43820:SF4">
    <property type="entry name" value="HIGH-AFFINITY BRANCHED-CHAIN AMINO ACID TRANSPORT ATP-BINDING PROTEIN LIVF"/>
    <property type="match status" value="1"/>
</dbReference>
<evidence type="ECO:0000256" key="4">
    <source>
        <dbReference type="ARBA" id="ARBA00022840"/>
    </source>
</evidence>
<keyword evidence="3" id="KW-0547">Nucleotide-binding</keyword>
<sequence>MLRINDLTVGHCPDTPVLRSASMVLPPHGVHAVIGPNGAGKTTLLHTIAGHLRPTAGHIVLDGHDITGIRPTRAARTGIALAPQGRLLWPSLTVHDHLAITRPTTRKQDRGQSWSLDQLLDLFPELAGRLRHRAHQLSGGEQQMLTIARALRLAPRLLLCDEPTEGLAPTAAARIRTALAGLPRYGVTVLIALPQTRFATALAHTVHVMTSGRISPALDPEIDDADVLIRRHLGLTTAQPSSGPRSPMAVAAGHQPPTHSRCPSSRDDS</sequence>
<dbReference type="EMBL" id="FMCT01000002">
    <property type="protein sequence ID" value="SCE79095.1"/>
    <property type="molecule type" value="Genomic_DNA"/>
</dbReference>
<keyword evidence="4 8" id="KW-0067">ATP-binding</keyword>
<dbReference type="GO" id="GO:0005524">
    <property type="term" value="F:ATP binding"/>
    <property type="evidence" value="ECO:0007669"/>
    <property type="project" value="UniProtKB-KW"/>
</dbReference>
<dbReference type="GO" id="GO:0016887">
    <property type="term" value="F:ATP hydrolysis activity"/>
    <property type="evidence" value="ECO:0007669"/>
    <property type="project" value="InterPro"/>
</dbReference>
<protein>
    <submittedName>
        <fullName evidence="8">Amino acid/amide ABC transporter ATP-binding protein 2, HAAT family</fullName>
    </submittedName>
</protein>
<feature type="domain" description="ABC transporter" evidence="7">
    <location>
        <begin position="2"/>
        <end position="236"/>
    </location>
</feature>